<sequence length="939" mass="105187">MECIPPGMSASLHFGDPKLAGEHLSVSSGNVQLLPVQQKEGTENQYPLPTLSSGRQTPQQFPIPSLKLGSNVDSHHGFDAKSRRHPLKPRRSRLNDPDRPYLVHPKYIEYRSRPRQDIGKDGKPIWPDHIEAAFQDALVHIKPMGRKKCSQRGKPYGRNMLIAEWIYRATGHKRERKQVSSHIQVLDRFLAGIPEWDRLIKPGDDDDAGPTEGHKFYHNSIEHMVNEQKARSKIRQQSGTAWGYDLDDVDDSLGSGGPNTDSDLSHPVESLNFEMWVSSPVDQERALHCYSKSKSDKLAAMPLEDLAGWRLSFPHLTTLVDRGKRLNDCDLILLNTSFKLMQEFPPRHSKLGIGLEVKFPDPLLWPESHGDVDFKMWTCTTYMYRDGILISDPTREECQVSEHWKVRPFFQSKWWASAFTSLTEVRKVAEDTKDPEAIEHAQEQSRSFFRGLSIMQEISAVRCVGRWQMKQDKRTRMAILLWKFTQADGVGTATWQNLIAPPDRVTTNSPPPPGTEMDLPPLSLDSIVSPGNGSFESNNQFLSQHNMQYDVYPDAMDEELCQDGFMGLKPEQIGFGHLQSFDMSLHEFAGVDPALHDTFDLQHGAVRTTVANQHGFSGNLLEPPDAQASLQSDMNGSLFDHHQAVTSRHTQDLPLSRFDVTTHQVLQEQLNAEDSRHSASASHSPSIRPESSPRLPSDVHERRWSQQLDEDEKILRILAAQQHQQQQLAQTQTRQTWSSQVDEHQALRHALLGASGITTVGATPGRHRASPAQHQFSSIGDRQQMHDEPHRISLMSFRPPLHSYHSFPGMRSDENLHCVSYGSEQHGDGLSLSQPLAQLDGHHFLDHQLSAVSAPEDFLRASNPLDAGSRDFIRAHSEPDPSVAAAGECFSSSLHEVMTDAVGDSELQTHAEPSPLGPADTTPGGSPVEVSMQDVQGSE</sequence>
<feature type="domain" description="TEA" evidence="8">
    <location>
        <begin position="119"/>
        <end position="193"/>
    </location>
</feature>
<dbReference type="HOGENOM" id="CLU_013839_0_0_1"/>
<feature type="compositionally biased region" description="Low complexity" evidence="7">
    <location>
        <begin position="678"/>
        <end position="689"/>
    </location>
</feature>
<feature type="compositionally biased region" description="Basic residues" evidence="7">
    <location>
        <begin position="82"/>
        <end position="92"/>
    </location>
</feature>
<feature type="compositionally biased region" description="Polar residues" evidence="7">
    <location>
        <begin position="772"/>
        <end position="781"/>
    </location>
</feature>
<evidence type="ECO:0000313" key="10">
    <source>
        <dbReference type="Proteomes" id="UP000030678"/>
    </source>
</evidence>
<dbReference type="InterPro" id="IPR000818">
    <property type="entry name" value="TEA/ATTS_dom"/>
</dbReference>
<evidence type="ECO:0000256" key="3">
    <source>
        <dbReference type="ARBA" id="ARBA00023015"/>
    </source>
</evidence>
<name>V9DB43_9EURO</name>
<dbReference type="SMART" id="SM00426">
    <property type="entry name" value="TEA"/>
    <property type="match status" value="1"/>
</dbReference>
<dbReference type="Gene3D" id="6.10.20.40">
    <property type="entry name" value="TEA/ATTS domain"/>
    <property type="match status" value="1"/>
</dbReference>
<dbReference type="GO" id="GO:0005634">
    <property type="term" value="C:nucleus"/>
    <property type="evidence" value="ECO:0007669"/>
    <property type="project" value="UniProtKB-SubCell"/>
</dbReference>
<comment type="subcellular location">
    <subcellularLocation>
        <location evidence="1">Nucleus</location>
    </subcellularLocation>
</comment>
<keyword evidence="4" id="KW-0804">Transcription</keyword>
<dbReference type="PROSITE" id="PS51088">
    <property type="entry name" value="TEA_2"/>
    <property type="match status" value="1"/>
</dbReference>
<protein>
    <recommendedName>
        <fullName evidence="8">TEA domain-containing protein</fullName>
    </recommendedName>
</protein>
<dbReference type="GO" id="GO:0005667">
    <property type="term" value="C:transcription regulator complex"/>
    <property type="evidence" value="ECO:0007669"/>
    <property type="project" value="TreeGrafter"/>
</dbReference>
<evidence type="ECO:0000256" key="7">
    <source>
        <dbReference type="SAM" id="MobiDB-lite"/>
    </source>
</evidence>
<feature type="region of interest" description="Disordered" evidence="7">
    <location>
        <begin position="40"/>
        <end position="98"/>
    </location>
</feature>
<evidence type="ECO:0000256" key="4">
    <source>
        <dbReference type="ARBA" id="ARBA00023163"/>
    </source>
</evidence>
<evidence type="ECO:0000256" key="5">
    <source>
        <dbReference type="ARBA" id="ARBA00023242"/>
    </source>
</evidence>
<dbReference type="Proteomes" id="UP000030678">
    <property type="component" value="Unassembled WGS sequence"/>
</dbReference>
<dbReference type="PANTHER" id="PTHR11834">
    <property type="entry name" value="TRANSCRIPTIONAL ENHANCER FACTOR TEF RELATED"/>
    <property type="match status" value="1"/>
</dbReference>
<evidence type="ECO:0000313" key="9">
    <source>
        <dbReference type="EMBL" id="ETI23896.1"/>
    </source>
</evidence>
<organism evidence="9 10">
    <name type="scientific">Cladophialophora carrionii CBS 160.54</name>
    <dbReference type="NCBI Taxonomy" id="1279043"/>
    <lineage>
        <taxon>Eukaryota</taxon>
        <taxon>Fungi</taxon>
        <taxon>Dikarya</taxon>
        <taxon>Ascomycota</taxon>
        <taxon>Pezizomycotina</taxon>
        <taxon>Eurotiomycetes</taxon>
        <taxon>Chaetothyriomycetidae</taxon>
        <taxon>Chaetothyriales</taxon>
        <taxon>Herpotrichiellaceae</taxon>
        <taxon>Cladophialophora</taxon>
    </lineage>
</organism>
<dbReference type="PRINTS" id="PR00065">
    <property type="entry name" value="TEADOMAIN"/>
</dbReference>
<feature type="region of interest" description="Disordered" evidence="7">
    <location>
        <begin position="758"/>
        <end position="782"/>
    </location>
</feature>
<dbReference type="GO" id="GO:0000981">
    <property type="term" value="F:DNA-binding transcription factor activity, RNA polymerase II-specific"/>
    <property type="evidence" value="ECO:0007669"/>
    <property type="project" value="TreeGrafter"/>
</dbReference>
<dbReference type="InterPro" id="IPR038096">
    <property type="entry name" value="TEA/ATTS_sf"/>
</dbReference>
<dbReference type="OrthoDB" id="10006572at2759"/>
<feature type="region of interest" description="Disordered" evidence="7">
    <location>
        <begin position="670"/>
        <end position="706"/>
    </location>
</feature>
<dbReference type="InterPro" id="IPR050937">
    <property type="entry name" value="TEC1_TEAD_TF"/>
</dbReference>
<dbReference type="EMBL" id="KB822705">
    <property type="protein sequence ID" value="ETI23896.1"/>
    <property type="molecule type" value="Genomic_DNA"/>
</dbReference>
<feature type="DNA-binding region" description="TEA" evidence="6">
    <location>
        <begin position="119"/>
        <end position="193"/>
    </location>
</feature>
<keyword evidence="5" id="KW-0539">Nucleus</keyword>
<dbReference type="GO" id="GO:0000978">
    <property type="term" value="F:RNA polymerase II cis-regulatory region sequence-specific DNA binding"/>
    <property type="evidence" value="ECO:0007669"/>
    <property type="project" value="TreeGrafter"/>
</dbReference>
<dbReference type="PANTHER" id="PTHR11834:SF0">
    <property type="entry name" value="PROTEIN SCALLOPED"/>
    <property type="match status" value="1"/>
</dbReference>
<evidence type="ECO:0000256" key="2">
    <source>
        <dbReference type="ARBA" id="ARBA00008421"/>
    </source>
</evidence>
<feature type="compositionally biased region" description="Polar residues" evidence="7">
    <location>
        <begin position="43"/>
        <end position="62"/>
    </location>
</feature>
<evidence type="ECO:0000256" key="1">
    <source>
        <dbReference type="ARBA" id="ARBA00004123"/>
    </source>
</evidence>
<evidence type="ECO:0000259" key="8">
    <source>
        <dbReference type="PROSITE" id="PS51088"/>
    </source>
</evidence>
<feature type="region of interest" description="Disordered" evidence="7">
    <location>
        <begin position="903"/>
        <end position="939"/>
    </location>
</feature>
<evidence type="ECO:0000256" key="6">
    <source>
        <dbReference type="PROSITE-ProRule" id="PRU00505"/>
    </source>
</evidence>
<proteinExistence type="inferred from homology"/>
<gene>
    <name evidence="9" type="ORF">G647_05703</name>
</gene>
<dbReference type="GeneID" id="19984196"/>
<dbReference type="AlphaFoldDB" id="V9DB43"/>
<keyword evidence="3" id="KW-0805">Transcription regulation</keyword>
<dbReference type="RefSeq" id="XP_008728251.1">
    <property type="nucleotide sequence ID" value="XM_008730029.1"/>
</dbReference>
<reference evidence="9 10" key="1">
    <citation type="submission" date="2013-03" db="EMBL/GenBank/DDBJ databases">
        <title>The Genome Sequence of Cladophialophora carrionii CBS 160.54.</title>
        <authorList>
            <consortium name="The Broad Institute Genomics Platform"/>
            <person name="Cuomo C."/>
            <person name="de Hoog S."/>
            <person name="Gorbushina A."/>
            <person name="Walker B."/>
            <person name="Young S.K."/>
            <person name="Zeng Q."/>
            <person name="Gargeya S."/>
            <person name="Fitzgerald M."/>
            <person name="Haas B."/>
            <person name="Abouelleil A."/>
            <person name="Allen A.W."/>
            <person name="Alvarado L."/>
            <person name="Arachchi H.M."/>
            <person name="Berlin A.M."/>
            <person name="Chapman S.B."/>
            <person name="Gainer-Dewar J."/>
            <person name="Goldberg J."/>
            <person name="Griggs A."/>
            <person name="Gujja S."/>
            <person name="Hansen M."/>
            <person name="Howarth C."/>
            <person name="Imamovic A."/>
            <person name="Ireland A."/>
            <person name="Larimer J."/>
            <person name="McCowan C."/>
            <person name="Murphy C."/>
            <person name="Pearson M."/>
            <person name="Poon T.W."/>
            <person name="Priest M."/>
            <person name="Roberts A."/>
            <person name="Saif S."/>
            <person name="Shea T."/>
            <person name="Sisk P."/>
            <person name="Sykes S."/>
            <person name="Wortman J."/>
            <person name="Nusbaum C."/>
            <person name="Birren B."/>
        </authorList>
    </citation>
    <scope>NUCLEOTIDE SEQUENCE [LARGE SCALE GENOMIC DNA]</scope>
    <source>
        <strain evidence="9 10">CBS 160.54</strain>
    </source>
</reference>
<dbReference type="VEuPathDB" id="FungiDB:G647_05703"/>
<comment type="similarity">
    <text evidence="2">Belongs to the TEC1 family.</text>
</comment>
<dbReference type="Pfam" id="PF01285">
    <property type="entry name" value="TEA"/>
    <property type="match status" value="1"/>
</dbReference>
<accession>V9DB43</accession>